<gene>
    <name evidence="1" type="ORF">AB675_6766</name>
</gene>
<dbReference type="GO" id="GO:0016020">
    <property type="term" value="C:membrane"/>
    <property type="evidence" value="ECO:0007669"/>
    <property type="project" value="InterPro"/>
</dbReference>
<evidence type="ECO:0008006" key="3">
    <source>
        <dbReference type="Google" id="ProtNLM"/>
    </source>
</evidence>
<dbReference type="InterPro" id="IPR006813">
    <property type="entry name" value="Glyco_trans_17"/>
</dbReference>
<dbReference type="Pfam" id="PF04724">
    <property type="entry name" value="Glyco_transf_17"/>
    <property type="match status" value="1"/>
</dbReference>
<protein>
    <recommendedName>
        <fullName evidence="3">Beta-1,4-mannosyl-glycoprotein 4-beta-N-acetylglucosaminyltransferase</fullName>
    </recommendedName>
</protein>
<dbReference type="RefSeq" id="XP_018003140.1">
    <property type="nucleotide sequence ID" value="XM_018147080.1"/>
</dbReference>
<evidence type="ECO:0000313" key="2">
    <source>
        <dbReference type="Proteomes" id="UP000038010"/>
    </source>
</evidence>
<dbReference type="GO" id="GO:0006044">
    <property type="term" value="P:N-acetylglucosamine metabolic process"/>
    <property type="evidence" value="ECO:0007669"/>
    <property type="project" value="TreeGrafter"/>
</dbReference>
<dbReference type="PANTHER" id="PTHR12224:SF0">
    <property type="entry name" value="BETA-1,4-MANNOSYL-GLYCOPROTEIN 4-BETA-N-ACETYLGLUCOSAMINYLTRANSFERASE"/>
    <property type="match status" value="1"/>
</dbReference>
<dbReference type="AlphaFoldDB" id="A0A0N1H8C6"/>
<dbReference type="VEuPathDB" id="FungiDB:AB675_6766"/>
<keyword evidence="2" id="KW-1185">Reference proteome</keyword>
<proteinExistence type="predicted"/>
<dbReference type="Proteomes" id="UP000038010">
    <property type="component" value="Unassembled WGS sequence"/>
</dbReference>
<dbReference type="STRING" id="1664694.A0A0N1H8C6"/>
<dbReference type="EMBL" id="LFJN01000005">
    <property type="protein sequence ID" value="KPI43177.1"/>
    <property type="molecule type" value="Genomic_DNA"/>
</dbReference>
<dbReference type="OrthoDB" id="6474464at2759"/>
<evidence type="ECO:0000313" key="1">
    <source>
        <dbReference type="EMBL" id="KPI43177.1"/>
    </source>
</evidence>
<organism evidence="1 2">
    <name type="scientific">Cyphellophora attinorum</name>
    <dbReference type="NCBI Taxonomy" id="1664694"/>
    <lineage>
        <taxon>Eukaryota</taxon>
        <taxon>Fungi</taxon>
        <taxon>Dikarya</taxon>
        <taxon>Ascomycota</taxon>
        <taxon>Pezizomycotina</taxon>
        <taxon>Eurotiomycetes</taxon>
        <taxon>Chaetothyriomycetidae</taxon>
        <taxon>Chaetothyriales</taxon>
        <taxon>Cyphellophoraceae</taxon>
        <taxon>Cyphellophora</taxon>
    </lineage>
</organism>
<dbReference type="GO" id="GO:0003830">
    <property type="term" value="F:beta-1,4-mannosylglycoprotein 4-beta-N-acetylglucosaminyltransferase activity"/>
    <property type="evidence" value="ECO:0007669"/>
    <property type="project" value="InterPro"/>
</dbReference>
<dbReference type="PANTHER" id="PTHR12224">
    <property type="entry name" value="BETA-1,4-MANNOSYL-GLYCOPROTEIN BETA-1,4-N-ACETYLGLUCOSAMINYL-TRANSFERASE"/>
    <property type="match status" value="1"/>
</dbReference>
<dbReference type="GeneID" id="28738960"/>
<dbReference type="PROSITE" id="PS51257">
    <property type="entry name" value="PROKAR_LIPOPROTEIN"/>
    <property type="match status" value="1"/>
</dbReference>
<comment type="caution">
    <text evidence="1">The sequence shown here is derived from an EMBL/GenBank/DDBJ whole genome shotgun (WGS) entry which is preliminary data.</text>
</comment>
<reference evidence="1 2" key="1">
    <citation type="submission" date="2015-06" db="EMBL/GenBank/DDBJ databases">
        <title>Draft genome of the ant-associated black yeast Phialophora attae CBS 131958.</title>
        <authorList>
            <person name="Moreno L.F."/>
            <person name="Stielow B.J."/>
            <person name="de Hoog S."/>
            <person name="Vicente V.A."/>
            <person name="Weiss V.A."/>
            <person name="de Vries M."/>
            <person name="Cruz L.M."/>
            <person name="Souza E.M."/>
        </authorList>
    </citation>
    <scope>NUCLEOTIDE SEQUENCE [LARGE SCALE GENOMIC DNA]</scope>
    <source>
        <strain evidence="1 2">CBS 131958</strain>
    </source>
</reference>
<accession>A0A0N1H8C6</accession>
<name>A0A0N1H8C6_9EURO</name>
<sequence length="393" mass="44916">MRARRPQWSFIALLLLTSCGIYYFAFSTPNRNDDTSKAHSHELDDAEAKVLCKQHHLALAPDRARRKIYDLVTINTELDLLEIRLHTLAEQVDYFVLAVSTHTFTGVPKPPTEIRGILNLTESPRFADFRTKILFHVFRPDQTGTTDPWALERAQRNSLLSKLLSIPAGSPESPKENDILLVSDIDEIPRPSALTLLRTCTFPTPRITLSTTAHLYSFNTIHSLPQKRHWLHPQATIWRSTETIWPEDLRTSASKLEFKSRYRVIGDAGWHCSSCFSTIAEFQAKIRGFSHQEFNHPVFLDPAQIVRRVKNGVDLAEREWEKFVKVGETGLAGGSGSRADGIVKMPDYLWENKDRFPWLIDRDAENARFLDWDGPGAASLEEWNGEMPDKWPD</sequence>